<evidence type="ECO:0000313" key="4">
    <source>
        <dbReference type="EMBL" id="CAF4307133.1"/>
    </source>
</evidence>
<dbReference type="AlphaFoldDB" id="A0A820I5U0"/>
<dbReference type="InterPro" id="IPR031053">
    <property type="entry name" value="ALC1"/>
</dbReference>
<dbReference type="PROSITE" id="PS51192">
    <property type="entry name" value="HELICASE_ATP_BIND_1"/>
    <property type="match status" value="1"/>
</dbReference>
<feature type="non-terminal residue" evidence="4">
    <location>
        <position position="225"/>
    </location>
</feature>
<dbReference type="EMBL" id="CAJOAY010017057">
    <property type="protein sequence ID" value="CAF4307133.1"/>
    <property type="molecule type" value="Genomic_DNA"/>
</dbReference>
<dbReference type="SMART" id="SM00487">
    <property type="entry name" value="DEXDc"/>
    <property type="match status" value="1"/>
</dbReference>
<dbReference type="GO" id="GO:0006281">
    <property type="term" value="P:DNA repair"/>
    <property type="evidence" value="ECO:0007669"/>
    <property type="project" value="InterPro"/>
</dbReference>
<dbReference type="GO" id="GO:0003678">
    <property type="term" value="F:DNA helicase activity"/>
    <property type="evidence" value="ECO:0007669"/>
    <property type="project" value="InterPro"/>
</dbReference>
<sequence length="225" mass="25894">TIGFLLYVCKIKKQTPCIVISPLSVLQNWTTELSKFASGLKVQIFTGAKDERNELAETIKKSTFDILLTTYEYILKDTSFFQSINWKVLLIDEAHRIKNSQSCLHTALKTLDVPCRILLTGTPIQNNLSELYSLLSFCAPNIFRPKQHEDFVEYFRAINTDEDCKKTLIDLLKPFVLRRLKRDVLIDLPNKTELMIFHDLSKVQKDLYKAILTKNRSIFGTSEAA</sequence>
<dbReference type="GO" id="GO:0006338">
    <property type="term" value="P:chromatin remodeling"/>
    <property type="evidence" value="ECO:0007669"/>
    <property type="project" value="InterPro"/>
</dbReference>
<evidence type="ECO:0000256" key="2">
    <source>
        <dbReference type="ARBA" id="ARBA00022840"/>
    </source>
</evidence>
<dbReference type="InterPro" id="IPR027417">
    <property type="entry name" value="P-loop_NTPase"/>
</dbReference>
<feature type="domain" description="Helicase ATP-binding" evidence="3">
    <location>
        <begin position="1"/>
        <end position="141"/>
    </location>
</feature>
<feature type="non-terminal residue" evidence="4">
    <location>
        <position position="1"/>
    </location>
</feature>
<evidence type="ECO:0000259" key="3">
    <source>
        <dbReference type="PROSITE" id="PS51192"/>
    </source>
</evidence>
<accession>A0A820I5U0</accession>
<reference evidence="4" key="1">
    <citation type="submission" date="2021-02" db="EMBL/GenBank/DDBJ databases">
        <authorList>
            <person name="Nowell W R."/>
        </authorList>
    </citation>
    <scope>NUCLEOTIDE SEQUENCE</scope>
</reference>
<dbReference type="SUPFAM" id="SSF52540">
    <property type="entry name" value="P-loop containing nucleoside triphosphate hydrolases"/>
    <property type="match status" value="1"/>
</dbReference>
<keyword evidence="1" id="KW-0547">Nucleotide-binding</keyword>
<dbReference type="PANTHER" id="PTHR47157">
    <property type="entry name" value="CHROMODOMAIN-HELICASE-DNA-BINDING PROTEIN 1-LIKE"/>
    <property type="match status" value="1"/>
</dbReference>
<evidence type="ECO:0000313" key="5">
    <source>
        <dbReference type="Proteomes" id="UP000663881"/>
    </source>
</evidence>
<dbReference type="PANTHER" id="PTHR47157:SF1">
    <property type="entry name" value="CHROMODOMAIN-HELICASE-DNA-BINDING PROTEIN 1-LIKE"/>
    <property type="match status" value="1"/>
</dbReference>
<organism evidence="4 5">
    <name type="scientific">Adineta steineri</name>
    <dbReference type="NCBI Taxonomy" id="433720"/>
    <lineage>
        <taxon>Eukaryota</taxon>
        <taxon>Metazoa</taxon>
        <taxon>Spiralia</taxon>
        <taxon>Gnathifera</taxon>
        <taxon>Rotifera</taxon>
        <taxon>Eurotatoria</taxon>
        <taxon>Bdelloidea</taxon>
        <taxon>Adinetida</taxon>
        <taxon>Adinetidae</taxon>
        <taxon>Adineta</taxon>
    </lineage>
</organism>
<name>A0A820I5U0_9BILA</name>
<gene>
    <name evidence="4" type="ORF">OKA104_LOCUS46518</name>
</gene>
<comment type="caution">
    <text evidence="4">The sequence shown here is derived from an EMBL/GenBank/DDBJ whole genome shotgun (WGS) entry which is preliminary data.</text>
</comment>
<dbReference type="InterPro" id="IPR014001">
    <property type="entry name" value="Helicase_ATP-bd"/>
</dbReference>
<dbReference type="Gene3D" id="3.40.50.300">
    <property type="entry name" value="P-loop containing nucleotide triphosphate hydrolases"/>
    <property type="match status" value="1"/>
</dbReference>
<evidence type="ECO:0000256" key="1">
    <source>
        <dbReference type="ARBA" id="ARBA00022741"/>
    </source>
</evidence>
<dbReference type="InterPro" id="IPR038718">
    <property type="entry name" value="SNF2-like_sf"/>
</dbReference>
<dbReference type="GO" id="GO:0005524">
    <property type="term" value="F:ATP binding"/>
    <property type="evidence" value="ECO:0007669"/>
    <property type="project" value="UniProtKB-KW"/>
</dbReference>
<dbReference type="Proteomes" id="UP000663881">
    <property type="component" value="Unassembled WGS sequence"/>
</dbReference>
<dbReference type="Gene3D" id="3.40.50.10810">
    <property type="entry name" value="Tandem AAA-ATPase domain"/>
    <property type="match status" value="1"/>
</dbReference>
<dbReference type="Pfam" id="PF00176">
    <property type="entry name" value="SNF2-rel_dom"/>
    <property type="match status" value="1"/>
</dbReference>
<protein>
    <recommendedName>
        <fullName evidence="3">Helicase ATP-binding domain-containing protein</fullName>
    </recommendedName>
</protein>
<dbReference type="InterPro" id="IPR000330">
    <property type="entry name" value="SNF2_N"/>
</dbReference>
<proteinExistence type="predicted"/>
<keyword evidence="2" id="KW-0067">ATP-binding</keyword>